<evidence type="ECO:0000256" key="2">
    <source>
        <dbReference type="SAM" id="SignalP"/>
    </source>
</evidence>
<dbReference type="EMBL" id="LRGB01001361">
    <property type="protein sequence ID" value="KZS12507.1"/>
    <property type="molecule type" value="Genomic_DNA"/>
</dbReference>
<keyword evidence="4" id="KW-1185">Reference proteome</keyword>
<name>A0A164VNU7_9CRUS</name>
<dbReference type="OrthoDB" id="6367062at2759"/>
<sequence>MIAIAFLFCVTVVASAPLEAPRPLGQSSKGGWGYYTTYTPNGNLGYTATYNANEKAPRVAFNQLAVSPAGFQPYPALAGVPSYGLRYFPFSPSPAYYPYGYQDPSENYDFEGEYETKSDDVENKGEVDDERANNVNTQNSGTNTMNPALSTIVNLNRLNIMRLAFRNAMMLMLG</sequence>
<evidence type="ECO:0000313" key="3">
    <source>
        <dbReference type="EMBL" id="KZS12507.1"/>
    </source>
</evidence>
<feature type="signal peptide" evidence="2">
    <location>
        <begin position="1"/>
        <end position="15"/>
    </location>
</feature>
<feature type="compositionally biased region" description="Basic and acidic residues" evidence="1">
    <location>
        <begin position="117"/>
        <end position="132"/>
    </location>
</feature>
<feature type="region of interest" description="Disordered" evidence="1">
    <location>
        <begin position="117"/>
        <end position="143"/>
    </location>
</feature>
<evidence type="ECO:0000256" key="1">
    <source>
        <dbReference type="SAM" id="MobiDB-lite"/>
    </source>
</evidence>
<accession>A0A164VNU7</accession>
<evidence type="ECO:0000313" key="4">
    <source>
        <dbReference type="Proteomes" id="UP000076858"/>
    </source>
</evidence>
<keyword evidence="2" id="KW-0732">Signal</keyword>
<feature type="compositionally biased region" description="Polar residues" evidence="1">
    <location>
        <begin position="133"/>
        <end position="143"/>
    </location>
</feature>
<proteinExistence type="predicted"/>
<dbReference type="Proteomes" id="UP000076858">
    <property type="component" value="Unassembled WGS sequence"/>
</dbReference>
<comment type="caution">
    <text evidence="3">The sequence shown here is derived from an EMBL/GenBank/DDBJ whole genome shotgun (WGS) entry which is preliminary data.</text>
</comment>
<reference evidence="3 4" key="1">
    <citation type="submission" date="2016-03" db="EMBL/GenBank/DDBJ databases">
        <title>EvidentialGene: Evidence-directed Construction of Genes on Genomes.</title>
        <authorList>
            <person name="Gilbert D.G."/>
            <person name="Choi J.-H."/>
            <person name="Mockaitis K."/>
            <person name="Colbourne J."/>
            <person name="Pfrender M."/>
        </authorList>
    </citation>
    <scope>NUCLEOTIDE SEQUENCE [LARGE SCALE GENOMIC DNA]</scope>
    <source>
        <strain evidence="3 4">Xinb3</strain>
        <tissue evidence="3">Complete organism</tissue>
    </source>
</reference>
<dbReference type="AlphaFoldDB" id="A0A164VNU7"/>
<gene>
    <name evidence="3" type="ORF">APZ42_022614</name>
</gene>
<organism evidence="3 4">
    <name type="scientific">Daphnia magna</name>
    <dbReference type="NCBI Taxonomy" id="35525"/>
    <lineage>
        <taxon>Eukaryota</taxon>
        <taxon>Metazoa</taxon>
        <taxon>Ecdysozoa</taxon>
        <taxon>Arthropoda</taxon>
        <taxon>Crustacea</taxon>
        <taxon>Branchiopoda</taxon>
        <taxon>Diplostraca</taxon>
        <taxon>Cladocera</taxon>
        <taxon>Anomopoda</taxon>
        <taxon>Daphniidae</taxon>
        <taxon>Daphnia</taxon>
    </lineage>
</organism>
<evidence type="ECO:0008006" key="5">
    <source>
        <dbReference type="Google" id="ProtNLM"/>
    </source>
</evidence>
<feature type="chain" id="PRO_5012362263" description="Cuticular protein" evidence="2">
    <location>
        <begin position="16"/>
        <end position="174"/>
    </location>
</feature>
<protein>
    <recommendedName>
        <fullName evidence="5">Cuticular protein</fullName>
    </recommendedName>
</protein>